<reference evidence="1 2" key="1">
    <citation type="submission" date="2018-08" db="EMBL/GenBank/DDBJ databases">
        <title>Recombination of ecologically and evolutionarily significant loci maintains genetic cohesion in the Pseudomonas syringae species complex.</title>
        <authorList>
            <person name="Dillon M."/>
            <person name="Thakur S."/>
            <person name="Almeida R.N.D."/>
            <person name="Weir B.S."/>
            <person name="Guttman D.S."/>
        </authorList>
    </citation>
    <scope>NUCLEOTIDE SEQUENCE [LARGE SCALE GENOMIC DNA]</scope>
    <source>
        <strain evidence="1 2">ICMP 6917</strain>
    </source>
</reference>
<dbReference type="PANTHER" id="PTHR36423:SF2">
    <property type="entry name" value="AFR070WP"/>
    <property type="match status" value="1"/>
</dbReference>
<accession>A0A3M4W185</accession>
<evidence type="ECO:0000313" key="2">
    <source>
        <dbReference type="Proteomes" id="UP000278332"/>
    </source>
</evidence>
<evidence type="ECO:0000313" key="1">
    <source>
        <dbReference type="EMBL" id="RMR57617.1"/>
    </source>
</evidence>
<gene>
    <name evidence="1" type="ORF">ALP84_02442</name>
</gene>
<proteinExistence type="predicted"/>
<comment type="caution">
    <text evidence="1">The sequence shown here is derived from an EMBL/GenBank/DDBJ whole genome shotgun (WGS) entry which is preliminary data.</text>
</comment>
<dbReference type="Pfam" id="PF08883">
    <property type="entry name" value="DOPA_dioxygen"/>
    <property type="match status" value="1"/>
</dbReference>
<dbReference type="InterPro" id="IPR014980">
    <property type="entry name" value="DOPA_dioxygen"/>
</dbReference>
<dbReference type="SUPFAM" id="SSF143410">
    <property type="entry name" value="DOPA-like"/>
    <property type="match status" value="1"/>
</dbReference>
<dbReference type="Proteomes" id="UP000278332">
    <property type="component" value="Unassembled WGS sequence"/>
</dbReference>
<organism evidence="1 2">
    <name type="scientific">Pseudomonas cichorii</name>
    <dbReference type="NCBI Taxonomy" id="36746"/>
    <lineage>
        <taxon>Bacteria</taxon>
        <taxon>Pseudomonadati</taxon>
        <taxon>Pseudomonadota</taxon>
        <taxon>Gammaproteobacteria</taxon>
        <taxon>Pseudomonadales</taxon>
        <taxon>Pseudomonadaceae</taxon>
        <taxon>Pseudomonas</taxon>
    </lineage>
</organism>
<protein>
    <recommendedName>
        <fullName evidence="3">DOPA 4,5-dioxygenase-related protein</fullName>
    </recommendedName>
</protein>
<dbReference type="PIRSF" id="PIRSF028139">
    <property type="entry name" value="DOPA-diox_rel_Mll2280"/>
    <property type="match status" value="1"/>
</dbReference>
<dbReference type="Gene3D" id="3.30.70.1240">
    <property type="entry name" value="DOPA-like domains"/>
    <property type="match status" value="1"/>
</dbReference>
<dbReference type="EMBL" id="RBRY01000081">
    <property type="protein sequence ID" value="RMR57617.1"/>
    <property type="molecule type" value="Genomic_DNA"/>
</dbReference>
<dbReference type="AlphaFoldDB" id="A0A3M4W185"/>
<dbReference type="PANTHER" id="PTHR36423">
    <property type="entry name" value="AFR070WP"/>
    <property type="match status" value="1"/>
</dbReference>
<name>A0A3M4W185_PSECI</name>
<sequence>MAMQDVQGYHAHIYFDARTIGQARALCEAATAKFDVQMGRVHERLVGPHPDWSCQLGFGHSQFADVMLWLALNRNDLVVFVHPLTGDELKDHTEHAIWMGEIRPLDVSIFKT</sequence>
<evidence type="ECO:0008006" key="3">
    <source>
        <dbReference type="Google" id="ProtNLM"/>
    </source>
</evidence>
<dbReference type="InterPro" id="IPR023389">
    <property type="entry name" value="DOPA-like_sf"/>
</dbReference>